<dbReference type="Pfam" id="PF07686">
    <property type="entry name" value="V-set"/>
    <property type="match status" value="1"/>
</dbReference>
<protein>
    <submittedName>
        <fullName evidence="15">Nectin cell adhesion molecule 4b</fullName>
    </submittedName>
</protein>
<dbReference type="InterPro" id="IPR013162">
    <property type="entry name" value="CD80_C2-set"/>
</dbReference>
<dbReference type="STRING" id="37003.ENSKMAP00000023716"/>
<dbReference type="SMART" id="SM00408">
    <property type="entry name" value="IGc2"/>
    <property type="match status" value="2"/>
</dbReference>
<dbReference type="Gene3D" id="2.60.40.10">
    <property type="entry name" value="Immunoglobulins"/>
    <property type="match status" value="3"/>
</dbReference>
<keyword evidence="3 12" id="KW-0812">Transmembrane</keyword>
<feature type="compositionally biased region" description="Basic and acidic residues" evidence="11">
    <location>
        <begin position="468"/>
        <end position="482"/>
    </location>
</feature>
<dbReference type="OMA" id="MFYESNG"/>
<evidence type="ECO:0000256" key="10">
    <source>
        <dbReference type="ARBA" id="ARBA00023180"/>
    </source>
</evidence>
<dbReference type="GO" id="GO:0005912">
    <property type="term" value="C:adherens junction"/>
    <property type="evidence" value="ECO:0007669"/>
    <property type="project" value="TreeGrafter"/>
</dbReference>
<sequence>MMERIWTQAEVLLLVLLTVASVQGDFVEPLQAVSSLRSQTESQTRLPCQYKVKDWEKVVQVTWSKELPDGTKEQIITAHFAEGQTAFGRYSGRVKFESSNPTEDSALLILSTQESDEGKYSCKISTFPAGNFERHIELSAWTPPIFSLDQMEVVEGQPYGVVAVCRAVGRPLPELSWDTDLPGKSQSRVSEGGSVSIQYSLHPMRDMNGKKLDCLVSHPDMEKQRRISYNLVVKYSPYPTITSPSGNWYVGLEKAELVCNGRGYPESHNIIWTWKGGALPKGVNVSGEKLVFERALHENDSGVYECRVKNSVGEGKAEYLLSVSLTQRQSGDSAADNTMLIIIGAAAGVAVVVLVAVVLLVRHKHQKKNKNLKMQLKEKTDEINSLSGPGSLRRLNSVSSDPRMQSEEYILVKIDKRALNSQMSLERPVFKDSQSTLGGKWGSGGVERDAYGRPVVWNEDRQGLRAVEMDGEKEERRRRVESYVKNSNMSLDSGLPSSLVPLKAQQDDCVGPREPDLGHLQEGSPPPGGDWIPVQSEPDGQEDDESCSSYQISEALANHFYFSNGLLRPRPHSNAILLHPQPQII</sequence>
<dbReference type="SMART" id="SM00409">
    <property type="entry name" value="IG"/>
    <property type="match status" value="2"/>
</dbReference>
<dbReference type="GeneID" id="108232912"/>
<dbReference type="GeneTree" id="ENSGT00940000157535"/>
<keyword evidence="5" id="KW-0677">Repeat</keyword>
<dbReference type="InterPro" id="IPR007110">
    <property type="entry name" value="Ig-like_dom"/>
</dbReference>
<evidence type="ECO:0000256" key="5">
    <source>
        <dbReference type="ARBA" id="ARBA00022737"/>
    </source>
</evidence>
<dbReference type="Pfam" id="PF08205">
    <property type="entry name" value="C2-set_2"/>
    <property type="match status" value="1"/>
</dbReference>
<dbReference type="GO" id="GO:0007157">
    <property type="term" value="P:heterophilic cell-cell adhesion via plasma membrane cell adhesion molecules"/>
    <property type="evidence" value="ECO:0007669"/>
    <property type="project" value="TreeGrafter"/>
</dbReference>
<dbReference type="GO" id="GO:0007156">
    <property type="term" value="P:homophilic cell adhesion via plasma membrane adhesion molecules"/>
    <property type="evidence" value="ECO:0007669"/>
    <property type="project" value="TreeGrafter"/>
</dbReference>
<comment type="subcellular location">
    <subcellularLocation>
        <location evidence="1">Membrane</location>
        <topology evidence="1">Single-pass membrane protein</topology>
    </subcellularLocation>
</comment>
<dbReference type="RefSeq" id="XP_017266528.1">
    <property type="nucleotide sequence ID" value="XM_017411039.2"/>
</dbReference>
<evidence type="ECO:0000256" key="3">
    <source>
        <dbReference type="ARBA" id="ARBA00022692"/>
    </source>
</evidence>
<dbReference type="PANTHER" id="PTHR23277:SF11">
    <property type="entry name" value="NECTIN-4"/>
    <property type="match status" value="1"/>
</dbReference>
<proteinExistence type="inferred from homology"/>
<accession>A0A3Q3B419</accession>
<keyword evidence="16" id="KW-1185">Reference proteome</keyword>
<dbReference type="SUPFAM" id="SSF48726">
    <property type="entry name" value="Immunoglobulin"/>
    <property type="match status" value="3"/>
</dbReference>
<evidence type="ECO:0000256" key="8">
    <source>
        <dbReference type="ARBA" id="ARBA00023136"/>
    </source>
</evidence>
<dbReference type="InterPro" id="IPR013783">
    <property type="entry name" value="Ig-like_fold"/>
</dbReference>
<dbReference type="InterPro" id="IPR003598">
    <property type="entry name" value="Ig_sub2"/>
</dbReference>
<feature type="transmembrane region" description="Helical" evidence="12">
    <location>
        <begin position="339"/>
        <end position="361"/>
    </location>
</feature>
<evidence type="ECO:0000256" key="11">
    <source>
        <dbReference type="SAM" id="MobiDB-lite"/>
    </source>
</evidence>
<feature type="domain" description="Ig-like" evidence="14">
    <location>
        <begin position="237"/>
        <end position="324"/>
    </location>
</feature>
<dbReference type="KEGG" id="kmr:108232912"/>
<reference evidence="15" key="2">
    <citation type="submission" date="2025-09" db="UniProtKB">
        <authorList>
            <consortium name="Ensembl"/>
        </authorList>
    </citation>
    <scope>IDENTIFICATION</scope>
</reference>
<feature type="domain" description="Ig-like" evidence="14">
    <location>
        <begin position="29"/>
        <end position="139"/>
    </location>
</feature>
<evidence type="ECO:0000256" key="12">
    <source>
        <dbReference type="SAM" id="Phobius"/>
    </source>
</evidence>
<feature type="compositionally biased region" description="Basic and acidic residues" evidence="11">
    <location>
        <begin position="510"/>
        <end position="519"/>
    </location>
</feature>
<evidence type="ECO:0000256" key="4">
    <source>
        <dbReference type="ARBA" id="ARBA00022729"/>
    </source>
</evidence>
<evidence type="ECO:0000259" key="14">
    <source>
        <dbReference type="PROSITE" id="PS50835"/>
    </source>
</evidence>
<evidence type="ECO:0000256" key="7">
    <source>
        <dbReference type="ARBA" id="ARBA00022989"/>
    </source>
</evidence>
<dbReference type="OrthoDB" id="8872282at2759"/>
<dbReference type="Proteomes" id="UP000264800">
    <property type="component" value="Unplaced"/>
</dbReference>
<dbReference type="GO" id="GO:0016020">
    <property type="term" value="C:membrane"/>
    <property type="evidence" value="ECO:0007669"/>
    <property type="project" value="UniProtKB-SubCell"/>
</dbReference>
<dbReference type="InterPro" id="IPR051427">
    <property type="entry name" value="Nectin/Nectin-like"/>
</dbReference>
<dbReference type="InterPro" id="IPR036179">
    <property type="entry name" value="Ig-like_dom_sf"/>
</dbReference>
<evidence type="ECO:0000256" key="2">
    <source>
        <dbReference type="ARBA" id="ARBA00007810"/>
    </source>
</evidence>
<feature type="domain" description="Ig-like" evidence="14">
    <location>
        <begin position="143"/>
        <end position="228"/>
    </location>
</feature>
<dbReference type="CTD" id="794920"/>
<feature type="chain" id="PRO_5018711787" evidence="13">
    <location>
        <begin position="25"/>
        <end position="585"/>
    </location>
</feature>
<dbReference type="PROSITE" id="PS50835">
    <property type="entry name" value="IG_LIKE"/>
    <property type="match status" value="3"/>
</dbReference>
<dbReference type="Ensembl" id="ENSKMAT00000024018.1">
    <property type="protein sequence ID" value="ENSKMAP00000023716.1"/>
    <property type="gene ID" value="ENSKMAG00000017585.1"/>
</dbReference>
<dbReference type="InterPro" id="IPR003599">
    <property type="entry name" value="Ig_sub"/>
</dbReference>
<evidence type="ECO:0000256" key="1">
    <source>
        <dbReference type="ARBA" id="ARBA00004167"/>
    </source>
</evidence>
<dbReference type="PANTHER" id="PTHR23277">
    <property type="entry name" value="NECTIN-RELATED"/>
    <property type="match status" value="1"/>
</dbReference>
<evidence type="ECO:0000256" key="9">
    <source>
        <dbReference type="ARBA" id="ARBA00023157"/>
    </source>
</evidence>
<keyword evidence="8 12" id="KW-0472">Membrane</keyword>
<evidence type="ECO:0000256" key="13">
    <source>
        <dbReference type="SAM" id="SignalP"/>
    </source>
</evidence>
<feature type="signal peptide" evidence="13">
    <location>
        <begin position="1"/>
        <end position="24"/>
    </location>
</feature>
<dbReference type="InterPro" id="IPR013106">
    <property type="entry name" value="Ig_V-set"/>
</dbReference>
<keyword evidence="10" id="KW-0325">Glycoprotein</keyword>
<dbReference type="AlphaFoldDB" id="A0A3Q3B419"/>
<comment type="similarity">
    <text evidence="2">Belongs to the nectin family.</text>
</comment>
<evidence type="ECO:0000313" key="16">
    <source>
        <dbReference type="Proteomes" id="UP000264800"/>
    </source>
</evidence>
<evidence type="ECO:0000313" key="15">
    <source>
        <dbReference type="Ensembl" id="ENSKMAP00000023716.1"/>
    </source>
</evidence>
<name>A0A3Q3B419_KRYMA</name>
<keyword evidence="4 13" id="KW-0732">Signal</keyword>
<keyword evidence="7 12" id="KW-1133">Transmembrane helix</keyword>
<evidence type="ECO:0000256" key="6">
    <source>
        <dbReference type="ARBA" id="ARBA00022889"/>
    </source>
</evidence>
<keyword evidence="6" id="KW-0130">Cell adhesion</keyword>
<reference evidence="15" key="1">
    <citation type="submission" date="2025-08" db="UniProtKB">
        <authorList>
            <consortium name="Ensembl"/>
        </authorList>
    </citation>
    <scope>IDENTIFICATION</scope>
</reference>
<feature type="region of interest" description="Disordered" evidence="11">
    <location>
        <begin position="468"/>
        <end position="547"/>
    </location>
</feature>
<keyword evidence="9" id="KW-1015">Disulfide bond</keyword>
<organism evidence="15 16">
    <name type="scientific">Kryptolebias marmoratus</name>
    <name type="common">Mangrove killifish</name>
    <name type="synonym">Rivulus marmoratus</name>
    <dbReference type="NCBI Taxonomy" id="37003"/>
    <lineage>
        <taxon>Eukaryota</taxon>
        <taxon>Metazoa</taxon>
        <taxon>Chordata</taxon>
        <taxon>Craniata</taxon>
        <taxon>Vertebrata</taxon>
        <taxon>Euteleostomi</taxon>
        <taxon>Actinopterygii</taxon>
        <taxon>Neopterygii</taxon>
        <taxon>Teleostei</taxon>
        <taxon>Neoteleostei</taxon>
        <taxon>Acanthomorphata</taxon>
        <taxon>Ovalentaria</taxon>
        <taxon>Atherinomorphae</taxon>
        <taxon>Cyprinodontiformes</taxon>
        <taxon>Rivulidae</taxon>
        <taxon>Kryptolebias</taxon>
    </lineage>
</organism>